<protein>
    <submittedName>
        <fullName evidence="2">Uncharacterized protein</fullName>
    </submittedName>
</protein>
<proteinExistence type="predicted"/>
<organism evidence="1 2">
    <name type="scientific">Panagrolaimus sp. ES5</name>
    <dbReference type="NCBI Taxonomy" id="591445"/>
    <lineage>
        <taxon>Eukaryota</taxon>
        <taxon>Metazoa</taxon>
        <taxon>Ecdysozoa</taxon>
        <taxon>Nematoda</taxon>
        <taxon>Chromadorea</taxon>
        <taxon>Rhabditida</taxon>
        <taxon>Tylenchina</taxon>
        <taxon>Panagrolaimomorpha</taxon>
        <taxon>Panagrolaimoidea</taxon>
        <taxon>Panagrolaimidae</taxon>
        <taxon>Panagrolaimus</taxon>
    </lineage>
</organism>
<evidence type="ECO:0000313" key="2">
    <source>
        <dbReference type="WBParaSite" id="ES5_v2.g26244.t1"/>
    </source>
</evidence>
<accession>A0AC34G9X6</accession>
<sequence>NKKHPRVAHRSGFMIFGGISRRGPSPFLVIPGNVRIDSEYYCNMIGHTVYPFMRDIYNMDCNLVQDNARIHFLMLKIKVRNGWMSEAFPPPAHDPTLQASRESLNALAAGIRTDNAEVQQSILSALRVETNRMGTVFREELSNMREENRRFAATVTSNNQNMINAFSDVVNSLNAFAAQMQQQINAHHDGGGVNEAPQIRFVAPVLAQPAAAQPPPVAPPPDDAPSFTRITRAALIALKQKYANHTDFAKQLCNYCVTKKEVCEGVTEELKSELYKLCYIAEDATTSTAQDLCRKDITAALPGQRNSILNGLRSKAKSSRVGKSILGPVGAAIELQEAAPVNGDEAAPHGTTYYKPKNYVSTSFTRPNNPALKPWPLLLKANQSKHEYCIYAKYNPTAQKRYSYFLINSVDESRLTLGD</sequence>
<dbReference type="WBParaSite" id="ES5_v2.g26244.t1">
    <property type="protein sequence ID" value="ES5_v2.g26244.t1"/>
    <property type="gene ID" value="ES5_v2.g26244"/>
</dbReference>
<reference evidence="2" key="1">
    <citation type="submission" date="2022-11" db="UniProtKB">
        <authorList>
            <consortium name="WormBaseParasite"/>
        </authorList>
    </citation>
    <scope>IDENTIFICATION</scope>
</reference>
<evidence type="ECO:0000313" key="1">
    <source>
        <dbReference type="Proteomes" id="UP000887579"/>
    </source>
</evidence>
<dbReference type="Proteomes" id="UP000887579">
    <property type="component" value="Unplaced"/>
</dbReference>
<name>A0AC34G9X6_9BILA</name>